<gene>
    <name evidence="3" type="ORF">H1R20_g8151</name>
</gene>
<feature type="region of interest" description="Disordered" evidence="1">
    <location>
        <begin position="176"/>
        <end position="464"/>
    </location>
</feature>
<feature type="non-terminal residue" evidence="3">
    <location>
        <position position="464"/>
    </location>
</feature>
<feature type="compositionally biased region" description="Low complexity" evidence="1">
    <location>
        <begin position="273"/>
        <end position="288"/>
    </location>
</feature>
<feature type="compositionally biased region" description="Polar residues" evidence="1">
    <location>
        <begin position="63"/>
        <end position="112"/>
    </location>
</feature>
<evidence type="ECO:0000256" key="1">
    <source>
        <dbReference type="SAM" id="MobiDB-lite"/>
    </source>
</evidence>
<feature type="compositionally biased region" description="Basic and acidic residues" evidence="1">
    <location>
        <begin position="379"/>
        <end position="396"/>
    </location>
</feature>
<dbReference type="OrthoDB" id="2591431at2759"/>
<feature type="compositionally biased region" description="Low complexity" evidence="1">
    <location>
        <begin position="327"/>
        <end position="366"/>
    </location>
</feature>
<feature type="transmembrane region" description="Helical" evidence="2">
    <location>
        <begin position="123"/>
        <end position="148"/>
    </location>
</feature>
<feature type="compositionally biased region" description="Polar residues" evidence="1">
    <location>
        <begin position="186"/>
        <end position="208"/>
    </location>
</feature>
<sequence>MPVLRLFTLAEQPTNDLQGFEPRGQSFTVQAPSGAQSFSWKANFPTGSRLVFFMTDAQGRNGGTSQVQTVGASSDTSCLATRPSVTSNSPYSPTRGTQSPSNTADSENSNNDGENKKPSGSKIGIIVGAAAGGFVFLGVLAFIVVFCFKRKKNQGAGSTEPKLDLNFDPTVGTGAAPPNTYLLPSAYTQSNSNLAPNQSASPYAQDSQSSKESHGYQPSTTSTSPLNPVNNQPVTEGSSNSYPAQQSPPPASASHTYSQYSQDTSSGAGGSQAYGYGAAAGAAAAAGAMTQGYHSDPYQQQQQQYPQQQYPQQQQYPPQQYPPQQYPPQQQYSQYQYQQPYQQQYGQQQPYQQYPQGAYSQGSSSGRSGGRPMYATNADPRDSYNDQAKQSKDHKAQGSFSGKSGAPPPAAPTRVVVHQDIDEAMDVPEELPPQYSESRAPIPGLPNSHDVGGSSQGALRDRKG</sequence>
<dbReference type="EMBL" id="JANBPK010000919">
    <property type="protein sequence ID" value="KAJ2928755.1"/>
    <property type="molecule type" value="Genomic_DNA"/>
</dbReference>
<reference evidence="3" key="1">
    <citation type="submission" date="2022-06" db="EMBL/GenBank/DDBJ databases">
        <title>Genome Sequence of Candolleomyces eurysporus.</title>
        <authorList>
            <person name="Buettner E."/>
        </authorList>
    </citation>
    <scope>NUCLEOTIDE SEQUENCE</scope>
    <source>
        <strain evidence="3">VTCC 930004</strain>
    </source>
</reference>
<protein>
    <submittedName>
        <fullName evidence="3">Uncharacterized protein</fullName>
    </submittedName>
</protein>
<evidence type="ECO:0000256" key="2">
    <source>
        <dbReference type="SAM" id="Phobius"/>
    </source>
</evidence>
<keyword evidence="2" id="KW-1133">Transmembrane helix</keyword>
<dbReference type="AlphaFoldDB" id="A0A9W8J5W4"/>
<feature type="compositionally biased region" description="Polar residues" evidence="1">
    <location>
        <begin position="215"/>
        <end position="237"/>
    </location>
</feature>
<dbReference type="Proteomes" id="UP001140091">
    <property type="component" value="Unassembled WGS sequence"/>
</dbReference>
<keyword evidence="2" id="KW-0472">Membrane</keyword>
<feature type="compositionally biased region" description="Polar residues" evidence="1">
    <location>
        <begin position="255"/>
        <end position="264"/>
    </location>
</feature>
<feature type="region of interest" description="Disordered" evidence="1">
    <location>
        <begin position="62"/>
        <end position="119"/>
    </location>
</feature>
<evidence type="ECO:0000313" key="4">
    <source>
        <dbReference type="Proteomes" id="UP001140091"/>
    </source>
</evidence>
<name>A0A9W8J5W4_9AGAR</name>
<organism evidence="3 4">
    <name type="scientific">Candolleomyces eurysporus</name>
    <dbReference type="NCBI Taxonomy" id="2828524"/>
    <lineage>
        <taxon>Eukaryota</taxon>
        <taxon>Fungi</taxon>
        <taxon>Dikarya</taxon>
        <taxon>Basidiomycota</taxon>
        <taxon>Agaricomycotina</taxon>
        <taxon>Agaricomycetes</taxon>
        <taxon>Agaricomycetidae</taxon>
        <taxon>Agaricales</taxon>
        <taxon>Agaricineae</taxon>
        <taxon>Psathyrellaceae</taxon>
        <taxon>Candolleomyces</taxon>
    </lineage>
</organism>
<evidence type="ECO:0000313" key="3">
    <source>
        <dbReference type="EMBL" id="KAJ2928755.1"/>
    </source>
</evidence>
<proteinExistence type="predicted"/>
<keyword evidence="2" id="KW-0812">Transmembrane</keyword>
<comment type="caution">
    <text evidence="3">The sequence shown here is derived from an EMBL/GenBank/DDBJ whole genome shotgun (WGS) entry which is preliminary data.</text>
</comment>
<keyword evidence="4" id="KW-1185">Reference proteome</keyword>
<feature type="compositionally biased region" description="Low complexity" evidence="1">
    <location>
        <begin position="297"/>
        <end position="318"/>
    </location>
</feature>
<accession>A0A9W8J5W4</accession>